<accession>G3JT51</accession>
<gene>
    <name evidence="2" type="ORF">CCM_09095</name>
</gene>
<dbReference type="EMBL" id="JH126405">
    <property type="protein sequence ID" value="EGX89047.1"/>
    <property type="molecule type" value="Genomic_DNA"/>
</dbReference>
<dbReference type="OMA" id="KEGYVQF"/>
<dbReference type="KEGG" id="cmt:CCM_09095"/>
<reference evidence="2 3" key="1">
    <citation type="journal article" date="2011" name="Genome Biol.">
        <title>Genome sequence of the insect pathogenic fungus Cordyceps militaris, a valued traditional Chinese medicine.</title>
        <authorList>
            <person name="Zheng P."/>
            <person name="Xia Y."/>
            <person name="Xiao G."/>
            <person name="Xiong C."/>
            <person name="Hu X."/>
            <person name="Zhang S."/>
            <person name="Zheng H."/>
            <person name="Huang Y."/>
            <person name="Zhou Y."/>
            <person name="Wang S."/>
            <person name="Zhao G.P."/>
            <person name="Liu X."/>
            <person name="St Leger R.J."/>
            <person name="Wang C."/>
        </authorList>
    </citation>
    <scope>NUCLEOTIDE SEQUENCE [LARGE SCALE GENOMIC DNA]</scope>
    <source>
        <strain evidence="2 3">CM01</strain>
    </source>
</reference>
<evidence type="ECO:0000313" key="3">
    <source>
        <dbReference type="Proteomes" id="UP000001610"/>
    </source>
</evidence>
<dbReference type="GeneID" id="18171098"/>
<evidence type="ECO:0000313" key="2">
    <source>
        <dbReference type="EMBL" id="EGX89047.1"/>
    </source>
</evidence>
<feature type="region of interest" description="Disordered" evidence="1">
    <location>
        <begin position="425"/>
        <end position="449"/>
    </location>
</feature>
<dbReference type="RefSeq" id="XP_006674292.1">
    <property type="nucleotide sequence ID" value="XM_006674229.1"/>
</dbReference>
<organism evidence="2 3">
    <name type="scientific">Cordyceps militaris (strain CM01)</name>
    <name type="common">Caterpillar fungus</name>
    <dbReference type="NCBI Taxonomy" id="983644"/>
    <lineage>
        <taxon>Eukaryota</taxon>
        <taxon>Fungi</taxon>
        <taxon>Dikarya</taxon>
        <taxon>Ascomycota</taxon>
        <taxon>Pezizomycotina</taxon>
        <taxon>Sordariomycetes</taxon>
        <taxon>Hypocreomycetidae</taxon>
        <taxon>Hypocreales</taxon>
        <taxon>Cordycipitaceae</taxon>
        <taxon>Cordyceps</taxon>
    </lineage>
</organism>
<dbReference type="AlphaFoldDB" id="G3JT51"/>
<name>G3JT51_CORMM</name>
<dbReference type="Proteomes" id="UP000001610">
    <property type="component" value="Unassembled WGS sequence"/>
</dbReference>
<protein>
    <submittedName>
        <fullName evidence="2">Uncharacterized protein</fullName>
    </submittedName>
</protein>
<sequence length="449" mass="51295">MAPAEDAPASLLSLPWEIRSVILLDVLTRSHRRGEPVFDNKFMRQRVHLGNCFDERNPKETNIYIEKPGTWPLARSARALQATCRQLRDDVTLLINQTLKTGKTKAPFILDFMIERRRRVPHTKRILSLRVNLRIIRPDPKAVPREWIKLARYPENLPRRWGELKTSTFWSFYAALALISLSRLRYKPADDETKGIESAAAPTNKHRISVVDAYLTPMEATPYVVDRLHLDFKPTEYRPDGEPIVPSMEDESRNGPFYKEGYVQFGHEVFHEESGYSDGFETYELNLEEKAAGRVASGQLLKHVWECIGRISDYKDEEDELALSQYALANNVGEVTFSPPRGLPPVVDAAHMMSMNTDTWISSYESEGDWRTMNISKAIANEEAREDPAQGYLALLRLAKRRRALGWQAQFDKAREEYEALARVEREKGNKQPSGCGASLTEQKPGFGT</sequence>
<dbReference type="InParanoid" id="G3JT51"/>
<keyword evidence="3" id="KW-1185">Reference proteome</keyword>
<dbReference type="OrthoDB" id="2823490at2759"/>
<dbReference type="HOGENOM" id="CLU_063114_0_0_1"/>
<evidence type="ECO:0000256" key="1">
    <source>
        <dbReference type="SAM" id="MobiDB-lite"/>
    </source>
</evidence>
<dbReference type="VEuPathDB" id="FungiDB:CCM_09095"/>
<proteinExistence type="predicted"/>